<dbReference type="Proteomes" id="UP000499080">
    <property type="component" value="Unassembled WGS sequence"/>
</dbReference>
<dbReference type="EMBL" id="BGPR01248696">
    <property type="protein sequence ID" value="GBM34886.1"/>
    <property type="molecule type" value="Genomic_DNA"/>
</dbReference>
<protein>
    <submittedName>
        <fullName evidence="1">Uncharacterized protein</fullName>
    </submittedName>
</protein>
<dbReference type="AlphaFoldDB" id="A0A4Y2F3H5"/>
<proteinExistence type="predicted"/>
<feature type="non-terminal residue" evidence="1">
    <location>
        <position position="42"/>
    </location>
</feature>
<accession>A0A4Y2F3H5</accession>
<comment type="caution">
    <text evidence="1">The sequence shown here is derived from an EMBL/GenBank/DDBJ whole genome shotgun (WGS) entry which is preliminary data.</text>
</comment>
<sequence>MGHASVVLLNCGDECDCWIVEWNIMYVNAVLWQWVMYVNAVL</sequence>
<organism evidence="1 2">
    <name type="scientific">Araneus ventricosus</name>
    <name type="common">Orbweaver spider</name>
    <name type="synonym">Epeira ventricosa</name>
    <dbReference type="NCBI Taxonomy" id="182803"/>
    <lineage>
        <taxon>Eukaryota</taxon>
        <taxon>Metazoa</taxon>
        <taxon>Ecdysozoa</taxon>
        <taxon>Arthropoda</taxon>
        <taxon>Chelicerata</taxon>
        <taxon>Arachnida</taxon>
        <taxon>Araneae</taxon>
        <taxon>Araneomorphae</taxon>
        <taxon>Entelegynae</taxon>
        <taxon>Araneoidea</taxon>
        <taxon>Araneidae</taxon>
        <taxon>Araneus</taxon>
    </lineage>
</organism>
<reference evidence="1 2" key="1">
    <citation type="journal article" date="2019" name="Sci. Rep.">
        <title>Orb-weaving spider Araneus ventricosus genome elucidates the spidroin gene catalogue.</title>
        <authorList>
            <person name="Kono N."/>
            <person name="Nakamura H."/>
            <person name="Ohtoshi R."/>
            <person name="Moran D.A.P."/>
            <person name="Shinohara A."/>
            <person name="Yoshida Y."/>
            <person name="Fujiwara M."/>
            <person name="Mori M."/>
            <person name="Tomita M."/>
            <person name="Arakawa K."/>
        </authorList>
    </citation>
    <scope>NUCLEOTIDE SEQUENCE [LARGE SCALE GENOMIC DNA]</scope>
</reference>
<name>A0A4Y2F3H5_ARAVE</name>
<evidence type="ECO:0000313" key="2">
    <source>
        <dbReference type="Proteomes" id="UP000499080"/>
    </source>
</evidence>
<evidence type="ECO:0000313" key="1">
    <source>
        <dbReference type="EMBL" id="GBM34886.1"/>
    </source>
</evidence>
<keyword evidence="2" id="KW-1185">Reference proteome</keyword>
<gene>
    <name evidence="1" type="ORF">AVEN_114353_1</name>
</gene>